<gene>
    <name evidence="2" type="ORF">HanXRQr2_Chr15g0678951</name>
</gene>
<dbReference type="Proteomes" id="UP000215914">
    <property type="component" value="Unassembled WGS sequence"/>
</dbReference>
<feature type="region of interest" description="Disordered" evidence="1">
    <location>
        <begin position="17"/>
        <end position="66"/>
    </location>
</feature>
<keyword evidence="3" id="KW-1185">Reference proteome</keyword>
<sequence>MSSVGFSYAQVNLQQQRLKKKMMNSPHKLPAAQVVGNSKEKKKGQEKKVHPSGNVSSAKVSDSSIW</sequence>
<evidence type="ECO:0000313" key="2">
    <source>
        <dbReference type="EMBL" id="KAF5763325.1"/>
    </source>
</evidence>
<evidence type="ECO:0000256" key="1">
    <source>
        <dbReference type="SAM" id="MobiDB-lite"/>
    </source>
</evidence>
<evidence type="ECO:0000313" key="3">
    <source>
        <dbReference type="Proteomes" id="UP000215914"/>
    </source>
</evidence>
<reference evidence="2" key="1">
    <citation type="journal article" date="2017" name="Nature">
        <title>The sunflower genome provides insights into oil metabolism, flowering and Asterid evolution.</title>
        <authorList>
            <person name="Badouin H."/>
            <person name="Gouzy J."/>
            <person name="Grassa C.J."/>
            <person name="Murat F."/>
            <person name="Staton S.E."/>
            <person name="Cottret L."/>
            <person name="Lelandais-Briere C."/>
            <person name="Owens G.L."/>
            <person name="Carrere S."/>
            <person name="Mayjonade B."/>
            <person name="Legrand L."/>
            <person name="Gill N."/>
            <person name="Kane N.C."/>
            <person name="Bowers J.E."/>
            <person name="Hubner S."/>
            <person name="Bellec A."/>
            <person name="Berard A."/>
            <person name="Berges H."/>
            <person name="Blanchet N."/>
            <person name="Boniface M.C."/>
            <person name="Brunel D."/>
            <person name="Catrice O."/>
            <person name="Chaidir N."/>
            <person name="Claudel C."/>
            <person name="Donnadieu C."/>
            <person name="Faraut T."/>
            <person name="Fievet G."/>
            <person name="Helmstetter N."/>
            <person name="King M."/>
            <person name="Knapp S.J."/>
            <person name="Lai Z."/>
            <person name="Le Paslier M.C."/>
            <person name="Lippi Y."/>
            <person name="Lorenzon L."/>
            <person name="Mandel J.R."/>
            <person name="Marage G."/>
            <person name="Marchand G."/>
            <person name="Marquand E."/>
            <person name="Bret-Mestries E."/>
            <person name="Morien E."/>
            <person name="Nambeesan S."/>
            <person name="Nguyen T."/>
            <person name="Pegot-Espagnet P."/>
            <person name="Pouilly N."/>
            <person name="Raftis F."/>
            <person name="Sallet E."/>
            <person name="Schiex T."/>
            <person name="Thomas J."/>
            <person name="Vandecasteele C."/>
            <person name="Vares D."/>
            <person name="Vear F."/>
            <person name="Vautrin S."/>
            <person name="Crespi M."/>
            <person name="Mangin B."/>
            <person name="Burke J.M."/>
            <person name="Salse J."/>
            <person name="Munos S."/>
            <person name="Vincourt P."/>
            <person name="Rieseberg L.H."/>
            <person name="Langlade N.B."/>
        </authorList>
    </citation>
    <scope>NUCLEOTIDE SEQUENCE</scope>
    <source>
        <tissue evidence="2">Leaves</tissue>
    </source>
</reference>
<organism evidence="2 3">
    <name type="scientific">Helianthus annuus</name>
    <name type="common">Common sunflower</name>
    <dbReference type="NCBI Taxonomy" id="4232"/>
    <lineage>
        <taxon>Eukaryota</taxon>
        <taxon>Viridiplantae</taxon>
        <taxon>Streptophyta</taxon>
        <taxon>Embryophyta</taxon>
        <taxon>Tracheophyta</taxon>
        <taxon>Spermatophyta</taxon>
        <taxon>Magnoliopsida</taxon>
        <taxon>eudicotyledons</taxon>
        <taxon>Gunneridae</taxon>
        <taxon>Pentapetalae</taxon>
        <taxon>asterids</taxon>
        <taxon>campanulids</taxon>
        <taxon>Asterales</taxon>
        <taxon>Asteraceae</taxon>
        <taxon>Asteroideae</taxon>
        <taxon>Heliantheae alliance</taxon>
        <taxon>Heliantheae</taxon>
        <taxon>Helianthus</taxon>
    </lineage>
</organism>
<dbReference type="EMBL" id="MNCJ02000330">
    <property type="protein sequence ID" value="KAF5763325.1"/>
    <property type="molecule type" value="Genomic_DNA"/>
</dbReference>
<comment type="caution">
    <text evidence="2">The sequence shown here is derived from an EMBL/GenBank/DDBJ whole genome shotgun (WGS) entry which is preliminary data.</text>
</comment>
<accession>A0A9K3DY89</accession>
<feature type="compositionally biased region" description="Polar residues" evidence="1">
    <location>
        <begin position="53"/>
        <end position="66"/>
    </location>
</feature>
<proteinExistence type="predicted"/>
<reference evidence="2" key="2">
    <citation type="submission" date="2020-06" db="EMBL/GenBank/DDBJ databases">
        <title>Helianthus annuus Genome sequencing and assembly Release 2.</title>
        <authorList>
            <person name="Gouzy J."/>
            <person name="Langlade N."/>
            <person name="Munos S."/>
        </authorList>
    </citation>
    <scope>NUCLEOTIDE SEQUENCE</scope>
    <source>
        <tissue evidence="2">Leaves</tissue>
    </source>
</reference>
<protein>
    <submittedName>
        <fullName evidence="2">Uncharacterized protein</fullName>
    </submittedName>
</protein>
<name>A0A9K3DY89_HELAN</name>
<dbReference type="Gramene" id="mRNA:HanXRQr2_Chr15g0678951">
    <property type="protein sequence ID" value="CDS:HanXRQr2_Chr15g0678951.1"/>
    <property type="gene ID" value="HanXRQr2_Chr15g0678951"/>
</dbReference>
<dbReference type="AlphaFoldDB" id="A0A9K3DY89"/>